<proteinExistence type="inferred from homology"/>
<reference evidence="5 6" key="1">
    <citation type="submission" date="2019-10" db="EMBL/GenBank/DDBJ databases">
        <title>Prolixibacter strains distinguished by the presence of nitrate reductase genes were adept at nitrate-dependent anaerobic corrosion of metallic iron and carbon steel.</title>
        <authorList>
            <person name="Iino T."/>
            <person name="Shono N."/>
            <person name="Ito K."/>
            <person name="Nakamura R."/>
            <person name="Sueoka K."/>
            <person name="Harayama S."/>
            <person name="Ohkuma M."/>
        </authorList>
    </citation>
    <scope>NUCLEOTIDE SEQUENCE [LARGE SCALE GENOMIC DNA]</scope>
    <source>
        <strain evidence="5 6">MIC1-1</strain>
    </source>
</reference>
<evidence type="ECO:0000256" key="2">
    <source>
        <dbReference type="ARBA" id="ARBA00022980"/>
    </source>
</evidence>
<evidence type="ECO:0000256" key="4">
    <source>
        <dbReference type="HAMAP-Rule" id="MF_01369"/>
    </source>
</evidence>
<keyword evidence="4" id="KW-0694">RNA-binding</keyword>
<dbReference type="HAMAP" id="MF_01369_B">
    <property type="entry name" value="Ribosomal_uL23_B"/>
    <property type="match status" value="1"/>
</dbReference>
<evidence type="ECO:0000256" key="1">
    <source>
        <dbReference type="ARBA" id="ARBA00006700"/>
    </source>
</evidence>
<evidence type="ECO:0000313" key="5">
    <source>
        <dbReference type="EMBL" id="GET19823.1"/>
    </source>
</evidence>
<evidence type="ECO:0000313" key="6">
    <source>
        <dbReference type="Proteomes" id="UP000396862"/>
    </source>
</evidence>
<dbReference type="InterPro" id="IPR013025">
    <property type="entry name" value="Ribosomal_uL23-like"/>
</dbReference>
<dbReference type="NCBIfam" id="NF004363">
    <property type="entry name" value="PRK05738.2-4"/>
    <property type="match status" value="1"/>
</dbReference>
<dbReference type="Pfam" id="PF00276">
    <property type="entry name" value="Ribosomal_L23"/>
    <property type="match status" value="1"/>
</dbReference>
<keyword evidence="3 4" id="KW-0687">Ribonucleoprotein</keyword>
<dbReference type="EMBL" id="BLAU01000001">
    <property type="protein sequence ID" value="GET19823.1"/>
    <property type="molecule type" value="Genomic_DNA"/>
</dbReference>
<comment type="function">
    <text evidence="4">One of the early assembly proteins it binds 23S rRNA. One of the proteins that surrounds the polypeptide exit tunnel on the outside of the ribosome. Forms the main docking site for trigger factor binding to the ribosome.</text>
</comment>
<keyword evidence="6" id="KW-1185">Reference proteome</keyword>
<dbReference type="InterPro" id="IPR012678">
    <property type="entry name" value="Ribosomal_uL23/eL15/eS24_sf"/>
</dbReference>
<gene>
    <name evidence="4 5" type="primary">rplW</name>
    <name evidence="5" type="ORF">JCM18694_00690</name>
</gene>
<dbReference type="Proteomes" id="UP000396862">
    <property type="component" value="Unassembled WGS sequence"/>
</dbReference>
<organism evidence="5 6">
    <name type="scientific">Prolixibacter denitrificans</name>
    <dbReference type="NCBI Taxonomy" id="1541063"/>
    <lineage>
        <taxon>Bacteria</taxon>
        <taxon>Pseudomonadati</taxon>
        <taxon>Bacteroidota</taxon>
        <taxon>Bacteroidia</taxon>
        <taxon>Marinilabiliales</taxon>
        <taxon>Prolixibacteraceae</taxon>
        <taxon>Prolixibacter</taxon>
    </lineage>
</organism>
<sequence>MMVDILIRPIVTEKLTDQAETLNRFGFVVDRRANKQQIKKAVEDLYGVKVASLNTMVYPGKAKSRYTKSGVLTGKTNSYKKAIVTLVEGDTIDFYSNI</sequence>
<comment type="similarity">
    <text evidence="1 4">Belongs to the universal ribosomal protein uL23 family.</text>
</comment>
<comment type="caution">
    <text evidence="5">The sequence shown here is derived from an EMBL/GenBank/DDBJ whole genome shotgun (WGS) entry which is preliminary data.</text>
</comment>
<name>A0ABQ0ZEU5_9BACT</name>
<dbReference type="SUPFAM" id="SSF54189">
    <property type="entry name" value="Ribosomal proteins S24e, L23 and L15e"/>
    <property type="match status" value="1"/>
</dbReference>
<evidence type="ECO:0000256" key="3">
    <source>
        <dbReference type="ARBA" id="ARBA00023274"/>
    </source>
</evidence>
<keyword evidence="2 4" id="KW-0689">Ribosomal protein</keyword>
<protein>
    <recommendedName>
        <fullName evidence="4">Large ribosomal subunit protein uL23</fullName>
    </recommendedName>
</protein>
<comment type="subunit">
    <text evidence="4">Part of the 50S ribosomal subunit. Contacts protein L29, and trigger factor when it is bound to the ribosome.</text>
</comment>
<dbReference type="InterPro" id="IPR012677">
    <property type="entry name" value="Nucleotide-bd_a/b_plait_sf"/>
</dbReference>
<dbReference type="Gene3D" id="3.30.70.330">
    <property type="match status" value="1"/>
</dbReference>
<dbReference type="GO" id="GO:0005840">
    <property type="term" value="C:ribosome"/>
    <property type="evidence" value="ECO:0007669"/>
    <property type="project" value="UniProtKB-KW"/>
</dbReference>
<keyword evidence="4" id="KW-0699">rRNA-binding</keyword>
<dbReference type="PANTHER" id="PTHR11620">
    <property type="entry name" value="60S RIBOSOMAL PROTEIN L23A"/>
    <property type="match status" value="1"/>
</dbReference>
<dbReference type="RefSeq" id="WP_371864360.1">
    <property type="nucleotide sequence ID" value="NZ_BLAU01000001.1"/>
</dbReference>
<accession>A0ABQ0ZEU5</accession>